<organism evidence="3 4">
    <name type="scientific">Mycteria americana</name>
    <name type="common">Wood stork</name>
    <dbReference type="NCBI Taxonomy" id="33587"/>
    <lineage>
        <taxon>Eukaryota</taxon>
        <taxon>Metazoa</taxon>
        <taxon>Chordata</taxon>
        <taxon>Craniata</taxon>
        <taxon>Vertebrata</taxon>
        <taxon>Euteleostomi</taxon>
        <taxon>Archelosauria</taxon>
        <taxon>Archosauria</taxon>
        <taxon>Dinosauria</taxon>
        <taxon>Saurischia</taxon>
        <taxon>Theropoda</taxon>
        <taxon>Coelurosauria</taxon>
        <taxon>Aves</taxon>
        <taxon>Neognathae</taxon>
        <taxon>Neoaves</taxon>
        <taxon>Aequornithes</taxon>
        <taxon>Ciconiiformes</taxon>
        <taxon>Ciconiidae</taxon>
        <taxon>Mycteria</taxon>
    </lineage>
</organism>
<dbReference type="EMBL" id="JAUNZN010000111">
    <property type="protein sequence ID" value="KAK4805356.1"/>
    <property type="molecule type" value="Genomic_DNA"/>
</dbReference>
<feature type="compositionally biased region" description="Basic and acidic residues" evidence="1">
    <location>
        <begin position="57"/>
        <end position="78"/>
    </location>
</feature>
<proteinExistence type="predicted"/>
<evidence type="ECO:0000313" key="2">
    <source>
        <dbReference type="EMBL" id="KAK4805356.1"/>
    </source>
</evidence>
<name>A0AAN7N6W8_MYCAM</name>
<gene>
    <name evidence="2" type="ORF">QYF61_003441</name>
    <name evidence="3" type="ORF">QYF61_016461</name>
</gene>
<keyword evidence="4" id="KW-1185">Reference proteome</keyword>
<evidence type="ECO:0000256" key="1">
    <source>
        <dbReference type="SAM" id="MobiDB-lite"/>
    </source>
</evidence>
<reference evidence="3 4" key="1">
    <citation type="journal article" date="2023" name="J. Hered.">
        <title>Chromosome-level genome of the wood stork (Mycteria americana) provides insight into avian chromosome evolution.</title>
        <authorList>
            <person name="Flamio R. Jr."/>
            <person name="Ramstad K.M."/>
        </authorList>
    </citation>
    <scope>NUCLEOTIDE SEQUENCE [LARGE SCALE GENOMIC DNA]</scope>
    <source>
        <strain evidence="3">JAX WOST 10</strain>
    </source>
</reference>
<dbReference type="Proteomes" id="UP001333110">
    <property type="component" value="Unassembled WGS sequence"/>
</dbReference>
<evidence type="ECO:0000313" key="4">
    <source>
        <dbReference type="Proteomes" id="UP001333110"/>
    </source>
</evidence>
<feature type="region of interest" description="Disordered" evidence="1">
    <location>
        <begin position="49"/>
        <end position="99"/>
    </location>
</feature>
<sequence length="99" mass="11274">MSSQFLQENAVGNMRHHKEHIFYISYHHLGMRGFTAGGTNEYRTAITRSWDGEEMEGGFRGDPQHSPEDLHIGQHNENKTSQNKKSTNHKKPNLAEVGV</sequence>
<accession>A0AAN7N6W8</accession>
<dbReference type="EMBL" id="JAUNZN010000068">
    <property type="protein sequence ID" value="KAK4805611.1"/>
    <property type="molecule type" value="Genomic_DNA"/>
</dbReference>
<protein>
    <submittedName>
        <fullName evidence="3">Uncharacterized protein</fullName>
    </submittedName>
</protein>
<comment type="caution">
    <text evidence="3">The sequence shown here is derived from an EMBL/GenBank/DDBJ whole genome shotgun (WGS) entry which is preliminary data.</text>
</comment>
<evidence type="ECO:0000313" key="3">
    <source>
        <dbReference type="EMBL" id="KAK4805611.1"/>
    </source>
</evidence>
<dbReference type="AlphaFoldDB" id="A0AAN7N6W8"/>